<evidence type="ECO:0000256" key="1">
    <source>
        <dbReference type="ARBA" id="ARBA00009437"/>
    </source>
</evidence>
<comment type="caution">
    <text evidence="6">The sequence shown here is derived from an EMBL/GenBank/DDBJ whole genome shotgun (WGS) entry which is preliminary data.</text>
</comment>
<dbReference type="Pfam" id="PF00126">
    <property type="entry name" value="HTH_1"/>
    <property type="match status" value="1"/>
</dbReference>
<keyword evidence="2" id="KW-0805">Transcription regulation</keyword>
<dbReference type="InterPro" id="IPR036388">
    <property type="entry name" value="WH-like_DNA-bd_sf"/>
</dbReference>
<keyword evidence="3" id="KW-0238">DNA-binding</keyword>
<evidence type="ECO:0000313" key="6">
    <source>
        <dbReference type="EMBL" id="TNC15178.1"/>
    </source>
</evidence>
<accession>A0A5C4LMT1</accession>
<evidence type="ECO:0000259" key="5">
    <source>
        <dbReference type="PROSITE" id="PS50931"/>
    </source>
</evidence>
<dbReference type="Proteomes" id="UP000305267">
    <property type="component" value="Unassembled WGS sequence"/>
</dbReference>
<feature type="domain" description="HTH lysR-type" evidence="5">
    <location>
        <begin position="1"/>
        <end position="62"/>
    </location>
</feature>
<dbReference type="InterPro" id="IPR000847">
    <property type="entry name" value="LysR_HTH_N"/>
</dbReference>
<reference evidence="6 7" key="1">
    <citation type="submission" date="2019-06" db="EMBL/GenBank/DDBJ databases">
        <title>Genome of Methylobacterium sp. 17Sr1-39.</title>
        <authorList>
            <person name="Seo T."/>
        </authorList>
    </citation>
    <scope>NUCLEOTIDE SEQUENCE [LARGE SCALE GENOMIC DNA]</scope>
    <source>
        <strain evidence="6 7">17Sr1-39</strain>
    </source>
</reference>
<dbReference type="GO" id="GO:0043565">
    <property type="term" value="F:sequence-specific DNA binding"/>
    <property type="evidence" value="ECO:0007669"/>
    <property type="project" value="TreeGrafter"/>
</dbReference>
<dbReference type="PANTHER" id="PTHR30537:SF3">
    <property type="entry name" value="TRANSCRIPTIONAL REGULATORY PROTEIN"/>
    <property type="match status" value="1"/>
</dbReference>
<evidence type="ECO:0000313" key="7">
    <source>
        <dbReference type="Proteomes" id="UP000305267"/>
    </source>
</evidence>
<dbReference type="InterPro" id="IPR005119">
    <property type="entry name" value="LysR_subst-bd"/>
</dbReference>
<dbReference type="InterPro" id="IPR058163">
    <property type="entry name" value="LysR-type_TF_proteobact-type"/>
</dbReference>
<dbReference type="PANTHER" id="PTHR30537">
    <property type="entry name" value="HTH-TYPE TRANSCRIPTIONAL REGULATOR"/>
    <property type="match status" value="1"/>
</dbReference>
<dbReference type="GO" id="GO:0006351">
    <property type="term" value="P:DNA-templated transcription"/>
    <property type="evidence" value="ECO:0007669"/>
    <property type="project" value="TreeGrafter"/>
</dbReference>
<dbReference type="AlphaFoldDB" id="A0A5C4LMT1"/>
<dbReference type="Gene3D" id="3.40.190.290">
    <property type="match status" value="1"/>
</dbReference>
<organism evidence="6 7">
    <name type="scientific">Methylobacterium terricola</name>
    <dbReference type="NCBI Taxonomy" id="2583531"/>
    <lineage>
        <taxon>Bacteria</taxon>
        <taxon>Pseudomonadati</taxon>
        <taxon>Pseudomonadota</taxon>
        <taxon>Alphaproteobacteria</taxon>
        <taxon>Hyphomicrobiales</taxon>
        <taxon>Methylobacteriaceae</taxon>
        <taxon>Methylobacterium</taxon>
    </lineage>
</organism>
<protein>
    <submittedName>
        <fullName evidence="6">LysR family transcriptional regulator</fullName>
    </submittedName>
</protein>
<dbReference type="OrthoDB" id="9796526at2"/>
<evidence type="ECO:0000256" key="4">
    <source>
        <dbReference type="ARBA" id="ARBA00023163"/>
    </source>
</evidence>
<gene>
    <name evidence="6" type="ORF">FF100_06375</name>
</gene>
<evidence type="ECO:0000256" key="2">
    <source>
        <dbReference type="ARBA" id="ARBA00023015"/>
    </source>
</evidence>
<proteinExistence type="inferred from homology"/>
<dbReference type="GO" id="GO:0003700">
    <property type="term" value="F:DNA-binding transcription factor activity"/>
    <property type="evidence" value="ECO:0007669"/>
    <property type="project" value="InterPro"/>
</dbReference>
<sequence>MTTALAWDDFRLVKAISDQRGLTLAAERLGINHSTAFRRLGQIEAALRTPLFERHRTGYVPTPAAEEMARIAARMEEDVLAFTRRIESEGLSPAGELRVTTAASLLTGLLTPILAAFCARCPEVRLDVVVSEQALNLAKGDADVALRATNDPPDTLVGRRLATIAWAVYGRGDRDPDRSPRWVSPAPRLGAAAAARYVQERSRPEQVVLRLDTVQGLADAVEAGIGIGPLPCVIGDRRPGLVRLSGPEPELDAGLWLLTHPDLRRAARVRAFLDFVGAAIARERDLIEGRAQVQRQVQRVADPVRLQRTETISTS</sequence>
<dbReference type="EMBL" id="VDDA01000002">
    <property type="protein sequence ID" value="TNC15178.1"/>
    <property type="molecule type" value="Genomic_DNA"/>
</dbReference>
<evidence type="ECO:0000256" key="3">
    <source>
        <dbReference type="ARBA" id="ARBA00023125"/>
    </source>
</evidence>
<dbReference type="Gene3D" id="1.10.10.10">
    <property type="entry name" value="Winged helix-like DNA-binding domain superfamily/Winged helix DNA-binding domain"/>
    <property type="match status" value="1"/>
</dbReference>
<dbReference type="PROSITE" id="PS50931">
    <property type="entry name" value="HTH_LYSR"/>
    <property type="match status" value="1"/>
</dbReference>
<dbReference type="Pfam" id="PF03466">
    <property type="entry name" value="LysR_substrate"/>
    <property type="match status" value="1"/>
</dbReference>
<dbReference type="InterPro" id="IPR036390">
    <property type="entry name" value="WH_DNA-bd_sf"/>
</dbReference>
<keyword evidence="4" id="KW-0804">Transcription</keyword>
<dbReference type="SUPFAM" id="SSF46785">
    <property type="entry name" value="Winged helix' DNA-binding domain"/>
    <property type="match status" value="1"/>
</dbReference>
<dbReference type="SUPFAM" id="SSF53850">
    <property type="entry name" value="Periplasmic binding protein-like II"/>
    <property type="match status" value="1"/>
</dbReference>
<name>A0A5C4LMT1_9HYPH</name>
<keyword evidence="7" id="KW-1185">Reference proteome</keyword>
<dbReference type="RefSeq" id="WP_139034712.1">
    <property type="nucleotide sequence ID" value="NZ_VDDA01000002.1"/>
</dbReference>
<comment type="similarity">
    <text evidence="1">Belongs to the LysR transcriptional regulatory family.</text>
</comment>